<dbReference type="PANTHER" id="PTHR39166">
    <property type="entry name" value="BLL1166 PROTEIN"/>
    <property type="match status" value="1"/>
</dbReference>
<dbReference type="Proteomes" id="UP000002973">
    <property type="component" value="Unassembled WGS sequence"/>
</dbReference>
<reference evidence="1 2" key="1">
    <citation type="submission" date="2010-11" db="EMBL/GenBank/DDBJ databases">
        <authorList>
            <person name="Weinstock G."/>
            <person name="Sodergren E."/>
            <person name="Clifton S."/>
            <person name="Fulton L."/>
            <person name="Fulton B."/>
            <person name="Courtney L."/>
            <person name="Fronick C."/>
            <person name="Harrison M."/>
            <person name="Strong C."/>
            <person name="Farmer C."/>
            <person name="Delahaunty K."/>
            <person name="Markovic C."/>
            <person name="Hall O."/>
            <person name="Minx P."/>
            <person name="Tomlinson C."/>
            <person name="Mitreva M."/>
            <person name="Hou S."/>
            <person name="Chen J."/>
            <person name="Wollam A."/>
            <person name="Pepin K.H."/>
            <person name="Johnson M."/>
            <person name="Bhonagiri V."/>
            <person name="Zhang X."/>
            <person name="Suruliraj S."/>
            <person name="Warren W."/>
            <person name="Chinwalla A."/>
            <person name="Mardis E.R."/>
            <person name="Wilson R.K."/>
        </authorList>
    </citation>
    <scope>NUCLEOTIDE SEQUENCE [LARGE SCALE GENOMIC DNA]</scope>
    <source>
        <strain evidence="1 2">F0211</strain>
    </source>
</reference>
<dbReference type="eggNOG" id="COG3575">
    <property type="taxonomic scope" value="Bacteria"/>
</dbReference>
<evidence type="ECO:0000313" key="2">
    <source>
        <dbReference type="Proteomes" id="UP000002973"/>
    </source>
</evidence>
<proteinExistence type="predicted"/>
<protein>
    <recommendedName>
        <fullName evidence="3">Nucleotidyltransferase family protein</fullName>
    </recommendedName>
</protein>
<gene>
    <name evidence="1" type="ORF">HMPREF0813_00425</name>
</gene>
<dbReference type="AlphaFoldDB" id="E6IZL0"/>
<dbReference type="EMBL" id="AECT01000007">
    <property type="protein sequence ID" value="EFU22930.1"/>
    <property type="molecule type" value="Genomic_DNA"/>
</dbReference>
<comment type="caution">
    <text evidence="1">The sequence shown here is derived from an EMBL/GenBank/DDBJ whole genome shotgun (WGS) entry which is preliminary data.</text>
</comment>
<evidence type="ECO:0000313" key="1">
    <source>
        <dbReference type="EMBL" id="EFU22930.1"/>
    </source>
</evidence>
<name>E6IZL0_STRAP</name>
<dbReference type="Pfam" id="PF06042">
    <property type="entry name" value="NTP_transf_6"/>
    <property type="match status" value="1"/>
</dbReference>
<sequence length="194" mass="23149">MSIWRNNMLSEKEILHAFSSDRDMMTILQIIYDLKLKDSWLCAGSVRNFIWNILSDKPGFDTETDVDVIFFDPDVSYEETLNIENRLKREFPHYHWEVKNQVYMHIHSPNTQPYTSSQDAMSKYPERCTAVGLRLLDNGRLEFFAPYGLDDILHFRVQPTPHFLTDPARKALYEQRLSKKNWQKKWNNLQIEFL</sequence>
<dbReference type="InterPro" id="IPR009267">
    <property type="entry name" value="NTP_transf_6"/>
</dbReference>
<dbReference type="PANTHER" id="PTHR39166:SF1">
    <property type="entry name" value="BLL1166 PROTEIN"/>
    <property type="match status" value="1"/>
</dbReference>
<accession>E6IZL0</accession>
<evidence type="ECO:0008006" key="3">
    <source>
        <dbReference type="Google" id="ProtNLM"/>
    </source>
</evidence>
<organism evidence="1 2">
    <name type="scientific">Streptococcus anginosus F0211</name>
    <dbReference type="NCBI Taxonomy" id="706437"/>
    <lineage>
        <taxon>Bacteria</taxon>
        <taxon>Bacillati</taxon>
        <taxon>Bacillota</taxon>
        <taxon>Bacilli</taxon>
        <taxon>Lactobacillales</taxon>
        <taxon>Streptococcaceae</taxon>
        <taxon>Streptococcus</taxon>
        <taxon>Streptococcus anginosus group</taxon>
    </lineage>
</organism>